<comment type="caution">
    <text evidence="1">The sequence shown here is derived from an EMBL/GenBank/DDBJ whole genome shotgun (WGS) entry which is preliminary data.</text>
</comment>
<sequence>MIGNEISIRLKIQVQPVFAYRQSRGLVLNFVMSVPKIYDMITHQRTFIKPVSHTQPFQYTRRPRCYRKTKSTSTTARNNSAFNTVAGISISRGIAAHWVRGRMEQTIFLLKDIAELPTGALAA</sequence>
<accession>A0A4C1U0P0</accession>
<dbReference type="EMBL" id="BGZK01000111">
    <property type="protein sequence ID" value="GBP19778.1"/>
    <property type="molecule type" value="Genomic_DNA"/>
</dbReference>
<evidence type="ECO:0000313" key="1">
    <source>
        <dbReference type="EMBL" id="GBP19778.1"/>
    </source>
</evidence>
<reference evidence="1 2" key="1">
    <citation type="journal article" date="2019" name="Commun. Biol.">
        <title>The bagworm genome reveals a unique fibroin gene that provides high tensile strength.</title>
        <authorList>
            <person name="Kono N."/>
            <person name="Nakamura H."/>
            <person name="Ohtoshi R."/>
            <person name="Tomita M."/>
            <person name="Numata K."/>
            <person name="Arakawa K."/>
        </authorList>
    </citation>
    <scope>NUCLEOTIDE SEQUENCE [LARGE SCALE GENOMIC DNA]</scope>
</reference>
<gene>
    <name evidence="1" type="ORF">EVAR_8938_1</name>
</gene>
<name>A0A4C1U0P0_EUMVA</name>
<dbReference type="Proteomes" id="UP000299102">
    <property type="component" value="Unassembled WGS sequence"/>
</dbReference>
<proteinExistence type="predicted"/>
<keyword evidence="2" id="KW-1185">Reference proteome</keyword>
<dbReference type="AlphaFoldDB" id="A0A4C1U0P0"/>
<evidence type="ECO:0000313" key="2">
    <source>
        <dbReference type="Proteomes" id="UP000299102"/>
    </source>
</evidence>
<protein>
    <submittedName>
        <fullName evidence="1">Uncharacterized protein</fullName>
    </submittedName>
</protein>
<organism evidence="1 2">
    <name type="scientific">Eumeta variegata</name>
    <name type="common">Bagworm moth</name>
    <name type="synonym">Eumeta japonica</name>
    <dbReference type="NCBI Taxonomy" id="151549"/>
    <lineage>
        <taxon>Eukaryota</taxon>
        <taxon>Metazoa</taxon>
        <taxon>Ecdysozoa</taxon>
        <taxon>Arthropoda</taxon>
        <taxon>Hexapoda</taxon>
        <taxon>Insecta</taxon>
        <taxon>Pterygota</taxon>
        <taxon>Neoptera</taxon>
        <taxon>Endopterygota</taxon>
        <taxon>Lepidoptera</taxon>
        <taxon>Glossata</taxon>
        <taxon>Ditrysia</taxon>
        <taxon>Tineoidea</taxon>
        <taxon>Psychidae</taxon>
        <taxon>Oiketicinae</taxon>
        <taxon>Eumeta</taxon>
    </lineage>
</organism>